<dbReference type="EMBL" id="AMFJ01000644">
    <property type="protein sequence ID" value="EKE26893.1"/>
    <property type="molecule type" value="Genomic_DNA"/>
</dbReference>
<name>K2FV97_9BACT</name>
<organism evidence="1">
    <name type="scientific">uncultured bacterium</name>
    <name type="common">gcode 4</name>
    <dbReference type="NCBI Taxonomy" id="1234023"/>
    <lineage>
        <taxon>Bacteria</taxon>
        <taxon>environmental samples</taxon>
    </lineage>
</organism>
<reference evidence="1" key="1">
    <citation type="journal article" date="2012" name="Science">
        <title>Fermentation, hydrogen, and sulfur metabolism in multiple uncultivated bacterial phyla.</title>
        <authorList>
            <person name="Wrighton K.C."/>
            <person name="Thomas B.C."/>
            <person name="Sharon I."/>
            <person name="Miller C.S."/>
            <person name="Castelle C.J."/>
            <person name="VerBerkmoes N.C."/>
            <person name="Wilkins M.J."/>
            <person name="Hettich R.L."/>
            <person name="Lipton M.S."/>
            <person name="Williams K.H."/>
            <person name="Long P.E."/>
            <person name="Banfield J.F."/>
        </authorList>
    </citation>
    <scope>NUCLEOTIDE SEQUENCE [LARGE SCALE GENOMIC DNA]</scope>
</reference>
<evidence type="ECO:0000313" key="1">
    <source>
        <dbReference type="EMBL" id="EKE26893.1"/>
    </source>
</evidence>
<dbReference type="AlphaFoldDB" id="K2FV97"/>
<protein>
    <submittedName>
        <fullName evidence="1">Uncharacterized protein</fullName>
    </submittedName>
</protein>
<comment type="caution">
    <text evidence="1">The sequence shown here is derived from an EMBL/GenBank/DDBJ whole genome shotgun (WGS) entry which is preliminary data.</text>
</comment>
<proteinExistence type="predicted"/>
<accession>K2FV97</accession>
<gene>
    <name evidence="1" type="ORF">ACD_4C00128G0003</name>
</gene>
<sequence length="113" mass="13526">MIRFFQLSKKNFMKEEKNIQKNNDEILKNRIKDSILFDAEMKKKLLSSDIPEESEAVISDFFDEFLSMENEILNIINQEMPVILKKMIWYIENENSVLDKQKVMAEIENDNLF</sequence>